<comment type="similarity">
    <text evidence="2">Belongs to the binding-protein-dependent transport system permease family. FecCD subfamily.</text>
</comment>
<keyword evidence="7 8" id="KW-0472">Membrane</keyword>
<dbReference type="AlphaFoldDB" id="A0A6S7C901"/>
<evidence type="ECO:0000256" key="7">
    <source>
        <dbReference type="ARBA" id="ARBA00023136"/>
    </source>
</evidence>
<evidence type="ECO:0000256" key="4">
    <source>
        <dbReference type="ARBA" id="ARBA00022475"/>
    </source>
</evidence>
<feature type="transmembrane region" description="Helical" evidence="8">
    <location>
        <begin position="256"/>
        <end position="285"/>
    </location>
</feature>
<dbReference type="PANTHER" id="PTHR30472">
    <property type="entry name" value="FERRIC ENTEROBACTIN TRANSPORT SYSTEM PERMEASE PROTEIN"/>
    <property type="match status" value="1"/>
</dbReference>
<dbReference type="CDD" id="cd06550">
    <property type="entry name" value="TM_ABC_iron-siderophores_like"/>
    <property type="match status" value="1"/>
</dbReference>
<dbReference type="PANTHER" id="PTHR30472:SF70">
    <property type="entry name" value="MOLYBDATE IMPORT SYSTEM PERMEASE PROTEIN MOLB"/>
    <property type="match status" value="1"/>
</dbReference>
<dbReference type="GO" id="GO:0005886">
    <property type="term" value="C:plasma membrane"/>
    <property type="evidence" value="ECO:0007669"/>
    <property type="project" value="UniProtKB-SubCell"/>
</dbReference>
<dbReference type="RefSeq" id="WP_230846638.1">
    <property type="nucleotide sequence ID" value="NZ_CADIKN010000006.1"/>
</dbReference>
<feature type="transmembrane region" description="Helical" evidence="8">
    <location>
        <begin position="114"/>
        <end position="133"/>
    </location>
</feature>
<evidence type="ECO:0000313" key="9">
    <source>
        <dbReference type="EMBL" id="CAB3820030.1"/>
    </source>
</evidence>
<keyword evidence="10" id="KW-1185">Reference proteome</keyword>
<dbReference type="Pfam" id="PF01032">
    <property type="entry name" value="FecCD"/>
    <property type="match status" value="1"/>
</dbReference>
<feature type="transmembrane region" description="Helical" evidence="8">
    <location>
        <begin position="164"/>
        <end position="189"/>
    </location>
</feature>
<evidence type="ECO:0000313" key="10">
    <source>
        <dbReference type="Proteomes" id="UP000494272"/>
    </source>
</evidence>
<keyword evidence="6 8" id="KW-1133">Transmembrane helix</keyword>
<keyword evidence="4" id="KW-1003">Cell membrane</keyword>
<dbReference type="InterPro" id="IPR000522">
    <property type="entry name" value="ABC_transptr_permease_BtuC"/>
</dbReference>
<proteinExistence type="inferred from homology"/>
<sequence length="356" mass="36894">MTACAERNPARGDDRRRAWPWWLMIAAAPLSALAALCVGRYALPASHVGAALAGWALPDGLASWLPAVADAERRVVLLVRLPRVLLALLAGSSLALCGAALQGAFRNPLVGPQILGISSGAAFGGCAAILLFSSLWATLGFAFAGGLLAVAIVYLLGRSRGRTTILMLVLAGVVTSAFFSALISLATYFADPYDSLPAIVFWLMGSFATASYVKLGAAVAPIAAGMGLLFALRFRINVLSLGDEQASAMGLAVEPLRWMLLGCATLVVSASVAVSGTVGWVGLVVPHIARMLVGPDHRVLLPASALLGGTYMVWVDTVARSATSAEIPLGVITALVGAPLFAWLLRRTQGREAGHA</sequence>
<dbReference type="GO" id="GO:0022857">
    <property type="term" value="F:transmembrane transporter activity"/>
    <property type="evidence" value="ECO:0007669"/>
    <property type="project" value="InterPro"/>
</dbReference>
<feature type="transmembrane region" description="Helical" evidence="8">
    <location>
        <begin position="139"/>
        <end position="157"/>
    </location>
</feature>
<dbReference type="SUPFAM" id="SSF81345">
    <property type="entry name" value="ABC transporter involved in vitamin B12 uptake, BtuC"/>
    <property type="match status" value="1"/>
</dbReference>
<evidence type="ECO:0000256" key="5">
    <source>
        <dbReference type="ARBA" id="ARBA00022692"/>
    </source>
</evidence>
<dbReference type="GO" id="GO:0033214">
    <property type="term" value="P:siderophore-iron import into cell"/>
    <property type="evidence" value="ECO:0007669"/>
    <property type="project" value="TreeGrafter"/>
</dbReference>
<gene>
    <name evidence="9" type="ORF">LMG26841_00410</name>
</gene>
<dbReference type="Proteomes" id="UP000494272">
    <property type="component" value="Unassembled WGS sequence"/>
</dbReference>
<evidence type="ECO:0000256" key="1">
    <source>
        <dbReference type="ARBA" id="ARBA00004651"/>
    </source>
</evidence>
<feature type="transmembrane region" description="Helical" evidence="8">
    <location>
        <begin position="218"/>
        <end position="236"/>
    </location>
</feature>
<keyword evidence="5 8" id="KW-0812">Transmembrane</keyword>
<protein>
    <submittedName>
        <fullName evidence="9">Putative ABC transporter permease protein</fullName>
    </submittedName>
</protein>
<dbReference type="GeneID" id="94353956"/>
<comment type="subcellular location">
    <subcellularLocation>
        <location evidence="1">Cell membrane</location>
        <topology evidence="1">Multi-pass membrane protein</topology>
    </subcellularLocation>
</comment>
<feature type="transmembrane region" description="Helical" evidence="8">
    <location>
        <begin position="84"/>
        <end position="102"/>
    </location>
</feature>
<evidence type="ECO:0000256" key="6">
    <source>
        <dbReference type="ARBA" id="ARBA00022989"/>
    </source>
</evidence>
<organism evidence="9 10">
    <name type="scientific">Achromobacter dolens</name>
    <dbReference type="NCBI Taxonomy" id="1287738"/>
    <lineage>
        <taxon>Bacteria</taxon>
        <taxon>Pseudomonadati</taxon>
        <taxon>Pseudomonadota</taxon>
        <taxon>Betaproteobacteria</taxon>
        <taxon>Burkholderiales</taxon>
        <taxon>Alcaligenaceae</taxon>
        <taxon>Achromobacter</taxon>
    </lineage>
</organism>
<dbReference type="InterPro" id="IPR037294">
    <property type="entry name" value="ABC_BtuC-like"/>
</dbReference>
<reference evidence="9 10" key="1">
    <citation type="submission" date="2020-04" db="EMBL/GenBank/DDBJ databases">
        <authorList>
            <person name="De Canck E."/>
        </authorList>
    </citation>
    <scope>NUCLEOTIDE SEQUENCE [LARGE SCALE GENOMIC DNA]</scope>
    <source>
        <strain evidence="9 10">LMG 26841</strain>
    </source>
</reference>
<evidence type="ECO:0000256" key="8">
    <source>
        <dbReference type="SAM" id="Phobius"/>
    </source>
</evidence>
<evidence type="ECO:0000256" key="3">
    <source>
        <dbReference type="ARBA" id="ARBA00022448"/>
    </source>
</evidence>
<feature type="transmembrane region" description="Helical" evidence="8">
    <location>
        <begin position="21"/>
        <end position="43"/>
    </location>
</feature>
<feature type="transmembrane region" description="Helical" evidence="8">
    <location>
        <begin position="327"/>
        <end position="345"/>
    </location>
</feature>
<dbReference type="EMBL" id="CADIKW010000001">
    <property type="protein sequence ID" value="CAB3820030.1"/>
    <property type="molecule type" value="Genomic_DNA"/>
</dbReference>
<dbReference type="FunFam" id="1.10.3470.10:FF:000001">
    <property type="entry name" value="Vitamin B12 ABC transporter permease BtuC"/>
    <property type="match status" value="1"/>
</dbReference>
<name>A0A6S7C901_9BURK</name>
<accession>A0A6S7C901</accession>
<evidence type="ECO:0000256" key="2">
    <source>
        <dbReference type="ARBA" id="ARBA00007935"/>
    </source>
</evidence>
<dbReference type="Gene3D" id="1.10.3470.10">
    <property type="entry name" value="ABC transporter involved in vitamin B12 uptake, BtuC"/>
    <property type="match status" value="1"/>
</dbReference>
<keyword evidence="3" id="KW-0813">Transport</keyword>